<feature type="transmembrane region" description="Helical" evidence="1">
    <location>
        <begin position="167"/>
        <end position="188"/>
    </location>
</feature>
<gene>
    <name evidence="2" type="ORF">P9B03_08060</name>
</gene>
<feature type="transmembrane region" description="Helical" evidence="1">
    <location>
        <begin position="296"/>
        <end position="320"/>
    </location>
</feature>
<feature type="transmembrane region" description="Helical" evidence="1">
    <location>
        <begin position="801"/>
        <end position="818"/>
    </location>
</feature>
<keyword evidence="1" id="KW-1133">Transmembrane helix</keyword>
<sequence length="833" mass="96997">MKEVIHLLMKRLLKNKYILLLPLVISLFILTLLIINSTQSGATQQELQETFKDRKETLQILISTTLTKERMVGLTLEEQQALESLLLKEQYVKEILDKLKEGNLQIASEQLAYIQQYEKYVELKPIPYLNISRLKIEERKAQTLLEQHLPYSEERTPFHTALFTKQLFQILFSPFTAFFFVLIFCYIYTFDRGNRAFDFLKINSLSNGAIYYGYMLTFILMVLLYIVLVCCLAMLPPLLMGNSATLFYPLEVAVNTEIVWVPVWKWLVFIPIGWGLFIVLLLLILTCLFKQQATLGILFTCVSLPVLISYIILLKAGFHVANPIHLLISYETDLLATNRYITYFFTMFCLLILGFIMSYIVMRAQTVRFRLHGFHFRKKQYQATGRFKLLQFEQLKKKRSGQILITLTLLFVSFGGTVAIVQQQFQTLPEKALTAIENYQNMMLKNQTHWELVAEQFEIEKEMQRLKDGTELDNGDVYGYGNIVKQLRDNYQVLESLKDEFHSIDFLEIYRETMHSLYPESYKEMNTSLWTVTTMASEEQRYLLDEKGIKPWSIGNMWTSKFSYPNKADSNDYKEILQEAQERNTKYDNSSLFAVYRFFDWNVMFFVLFIFVLLLWTTVAEERKVTTTIDFLVTKPIRYTSIYVTKWVYNLMIAYSLFLFSGGLIFLIATLIGGLGEAEYPILIYATERLEEHYFVSFSDDAYFYFENLATLLVKGGLLIVAQIFFLNSLFSFIGNLLKSHYAAIVVTCIIVIAGYALGNHYITMASSVYNPFIYLDTWNIVDGWKSIEADNGYVNVRNGVLLFFISGSLLFGLGFLGKRKVTRRQYFKLKKA</sequence>
<feature type="transmembrane region" description="Helical" evidence="1">
    <location>
        <begin position="403"/>
        <end position="421"/>
    </location>
</feature>
<keyword evidence="1" id="KW-0472">Membrane</keyword>
<dbReference type="PANTHER" id="PTHR37305:SF1">
    <property type="entry name" value="MEMBRANE PROTEIN"/>
    <property type="match status" value="1"/>
</dbReference>
<protein>
    <recommendedName>
        <fullName evidence="4">ABC transporter permease</fullName>
    </recommendedName>
</protein>
<keyword evidence="3" id="KW-1185">Reference proteome</keyword>
<keyword evidence="1" id="KW-0812">Transmembrane</keyword>
<evidence type="ECO:0008006" key="4">
    <source>
        <dbReference type="Google" id="ProtNLM"/>
    </source>
</evidence>
<evidence type="ECO:0000313" key="2">
    <source>
        <dbReference type="EMBL" id="MEC1178432.1"/>
    </source>
</evidence>
<evidence type="ECO:0000313" key="3">
    <source>
        <dbReference type="Proteomes" id="UP001344888"/>
    </source>
</evidence>
<reference evidence="2 3" key="1">
    <citation type="submission" date="2023-03" db="EMBL/GenBank/DDBJ databases">
        <title>Bacillus Genome Sequencing.</title>
        <authorList>
            <person name="Dunlap C."/>
        </authorList>
    </citation>
    <scope>NUCLEOTIDE SEQUENCE [LARGE SCALE GENOMIC DNA]</scope>
    <source>
        <strain evidence="2 3">B-59205</strain>
    </source>
</reference>
<feature type="transmembrane region" description="Helical" evidence="1">
    <location>
        <begin position="266"/>
        <end position="289"/>
    </location>
</feature>
<feature type="transmembrane region" description="Helical" evidence="1">
    <location>
        <begin position="598"/>
        <end position="616"/>
    </location>
</feature>
<proteinExistence type="predicted"/>
<dbReference type="RefSeq" id="WP_326122949.1">
    <property type="nucleotide sequence ID" value="NZ_JARSFG010000011.1"/>
</dbReference>
<name>A0AAW9NM21_9BACL</name>
<organism evidence="2 3">
    <name type="scientific">Metasolibacillus meyeri</name>
    <dbReference type="NCBI Taxonomy" id="1071052"/>
    <lineage>
        <taxon>Bacteria</taxon>
        <taxon>Bacillati</taxon>
        <taxon>Bacillota</taxon>
        <taxon>Bacilli</taxon>
        <taxon>Bacillales</taxon>
        <taxon>Caryophanaceae</taxon>
        <taxon>Metasolibacillus</taxon>
    </lineage>
</organism>
<feature type="transmembrane region" description="Helical" evidence="1">
    <location>
        <begin position="340"/>
        <end position="362"/>
    </location>
</feature>
<accession>A0AAW9NM21</accession>
<dbReference type="EMBL" id="JARSFG010000011">
    <property type="protein sequence ID" value="MEC1178432.1"/>
    <property type="molecule type" value="Genomic_DNA"/>
</dbReference>
<feature type="transmembrane region" description="Helical" evidence="1">
    <location>
        <begin position="742"/>
        <end position="763"/>
    </location>
</feature>
<dbReference type="Proteomes" id="UP001344888">
    <property type="component" value="Unassembled WGS sequence"/>
</dbReference>
<evidence type="ECO:0000256" key="1">
    <source>
        <dbReference type="SAM" id="Phobius"/>
    </source>
</evidence>
<feature type="transmembrane region" description="Helical" evidence="1">
    <location>
        <begin position="647"/>
        <end position="672"/>
    </location>
</feature>
<dbReference type="AlphaFoldDB" id="A0AAW9NM21"/>
<feature type="transmembrane region" description="Helical" evidence="1">
    <location>
        <begin position="709"/>
        <end position="730"/>
    </location>
</feature>
<comment type="caution">
    <text evidence="2">The sequence shown here is derived from an EMBL/GenBank/DDBJ whole genome shotgun (WGS) entry which is preliminary data.</text>
</comment>
<feature type="transmembrane region" description="Helical" evidence="1">
    <location>
        <begin position="209"/>
        <end position="235"/>
    </location>
</feature>
<dbReference type="PANTHER" id="PTHR37305">
    <property type="entry name" value="INTEGRAL MEMBRANE PROTEIN-RELATED"/>
    <property type="match status" value="1"/>
</dbReference>